<proteinExistence type="predicted"/>
<keyword evidence="2" id="KW-1185">Reference proteome</keyword>
<reference evidence="1" key="2">
    <citation type="submission" date="2022-06" db="UniProtKB">
        <authorList>
            <consortium name="EnsemblMetazoa"/>
        </authorList>
    </citation>
    <scope>IDENTIFICATION</scope>
    <source>
        <strain evidence="1">DF5081</strain>
    </source>
</reference>
<evidence type="ECO:0000313" key="2">
    <source>
        <dbReference type="Proteomes" id="UP000005237"/>
    </source>
</evidence>
<name>A0A8R1ENQ1_CAEJA</name>
<reference evidence="2" key="1">
    <citation type="submission" date="2010-08" db="EMBL/GenBank/DDBJ databases">
        <authorList>
            <consortium name="Caenorhabditis japonica Sequencing Consortium"/>
            <person name="Wilson R.K."/>
        </authorList>
    </citation>
    <scope>NUCLEOTIDE SEQUENCE [LARGE SCALE GENOMIC DNA]</scope>
    <source>
        <strain evidence="2">DF5081</strain>
    </source>
</reference>
<sequence length="44" mass="4652">MNIKSQRNGRLFGTFASVDNGHKVSVGGVGGWGIGIVLRSTSYK</sequence>
<organism evidence="1 2">
    <name type="scientific">Caenorhabditis japonica</name>
    <dbReference type="NCBI Taxonomy" id="281687"/>
    <lineage>
        <taxon>Eukaryota</taxon>
        <taxon>Metazoa</taxon>
        <taxon>Ecdysozoa</taxon>
        <taxon>Nematoda</taxon>
        <taxon>Chromadorea</taxon>
        <taxon>Rhabditida</taxon>
        <taxon>Rhabditina</taxon>
        <taxon>Rhabditomorpha</taxon>
        <taxon>Rhabditoidea</taxon>
        <taxon>Rhabditidae</taxon>
        <taxon>Peloderinae</taxon>
        <taxon>Caenorhabditis</taxon>
    </lineage>
</organism>
<accession>A0A8R1ENQ1</accession>
<dbReference type="Proteomes" id="UP000005237">
    <property type="component" value="Unassembled WGS sequence"/>
</dbReference>
<evidence type="ECO:0000313" key="1">
    <source>
        <dbReference type="EnsemblMetazoa" id="CJA37310.1"/>
    </source>
</evidence>
<dbReference type="EnsemblMetazoa" id="CJA37310.1">
    <property type="protein sequence ID" value="CJA37310.1"/>
    <property type="gene ID" value="WBGene00213157"/>
</dbReference>
<protein>
    <submittedName>
        <fullName evidence="1">Uncharacterized protein</fullName>
    </submittedName>
</protein>